<dbReference type="EnsemblBacteria" id="CAC12092">
    <property type="protein sequence ID" value="CAC12092"/>
    <property type="gene ID" value="CAC12092"/>
</dbReference>
<feature type="transmembrane region" description="Helical" evidence="1">
    <location>
        <begin position="7"/>
        <end position="26"/>
    </location>
</feature>
<sequence length="72" mass="7925">MNKYLALAAVILFFIAVIVPVLMMSGTFIPVSQNITFYGYDIFNQYVVPFELISVVIVGAVLGVMYVAKGDE</sequence>
<dbReference type="Proteomes" id="UP000001024">
    <property type="component" value="Chromosome"/>
</dbReference>
<dbReference type="STRING" id="273075.gene:9572181"/>
<reference evidence="2 3" key="1">
    <citation type="journal article" date="2000" name="Nature">
        <title>The genome sequence of the thermoacidophilic scavenger Thermoplasma acidophilum.</title>
        <authorList>
            <person name="Ruepp A."/>
            <person name="Graml W."/>
            <person name="Santos-Martinez M.L."/>
            <person name="Koretke K.K."/>
            <person name="Volker C."/>
            <person name="Mewes H.W."/>
            <person name="Frishman D."/>
            <person name="Stocker S."/>
            <person name="Lupas A.N."/>
            <person name="Baumeister W."/>
        </authorList>
    </citation>
    <scope>NUCLEOTIDE SEQUENCE [LARGE SCALE GENOMIC DNA]</scope>
    <source>
        <strain evidence="3">ATCC 25905 / DSM 1728 / JCM 9062 / NBRC 15155 / AMRC-C165</strain>
    </source>
</reference>
<dbReference type="InParanoid" id="Q9HJK4"/>
<dbReference type="InterPro" id="IPR042106">
    <property type="entry name" value="Nuo/plastoQ_OxRdtase_6_NuoJ"/>
</dbReference>
<protein>
    <submittedName>
        <fullName evidence="2">Uncharacterized protein</fullName>
    </submittedName>
</protein>
<keyword evidence="1" id="KW-0472">Membrane</keyword>
<organism evidence="2 3">
    <name type="scientific">Thermoplasma acidophilum (strain ATCC 25905 / DSM 1728 / JCM 9062 / NBRC 15155 / AMRC-C165)</name>
    <dbReference type="NCBI Taxonomy" id="273075"/>
    <lineage>
        <taxon>Archaea</taxon>
        <taxon>Methanobacteriati</taxon>
        <taxon>Thermoplasmatota</taxon>
        <taxon>Thermoplasmata</taxon>
        <taxon>Thermoplasmatales</taxon>
        <taxon>Thermoplasmataceae</taxon>
        <taxon>Thermoplasma</taxon>
    </lineage>
</organism>
<proteinExistence type="predicted"/>
<gene>
    <name evidence="2" type="ordered locus">Ta0963</name>
</gene>
<evidence type="ECO:0000256" key="1">
    <source>
        <dbReference type="SAM" id="Phobius"/>
    </source>
</evidence>
<accession>Q9HJK4</accession>
<feature type="transmembrane region" description="Helical" evidence="1">
    <location>
        <begin position="46"/>
        <end position="68"/>
    </location>
</feature>
<evidence type="ECO:0000313" key="2">
    <source>
        <dbReference type="EMBL" id="CAC12092.1"/>
    </source>
</evidence>
<dbReference type="eggNOG" id="arCOG05181">
    <property type="taxonomic scope" value="Archaea"/>
</dbReference>
<keyword evidence="3" id="KW-1185">Reference proteome</keyword>
<dbReference type="RefSeq" id="WP_010901374.1">
    <property type="nucleotide sequence ID" value="NC_002578.1"/>
</dbReference>
<keyword evidence="1" id="KW-1133">Transmembrane helix</keyword>
<dbReference type="AlphaFoldDB" id="Q9HJK4"/>
<evidence type="ECO:0000313" key="3">
    <source>
        <dbReference type="Proteomes" id="UP000001024"/>
    </source>
</evidence>
<dbReference type="HOGENOM" id="CLU_2713070_0_0_2"/>
<name>Q9HJK4_THEAC</name>
<dbReference type="NCBIfam" id="NF005030">
    <property type="entry name" value="PRK06439.1"/>
    <property type="match status" value="1"/>
</dbReference>
<dbReference type="Gene3D" id="1.20.120.1200">
    <property type="entry name" value="NADH-ubiquinone/plastoquinone oxidoreductase chain 6, subunit NuoJ"/>
    <property type="match status" value="1"/>
</dbReference>
<dbReference type="PaxDb" id="273075-Ta0963"/>
<dbReference type="OrthoDB" id="124473at2157"/>
<keyword evidence="1" id="KW-0812">Transmembrane</keyword>
<dbReference type="KEGG" id="tac:Ta0963"/>
<dbReference type="EMBL" id="AL445066">
    <property type="protein sequence ID" value="CAC12092.1"/>
    <property type="molecule type" value="Genomic_DNA"/>
</dbReference>